<feature type="compositionally biased region" description="Basic and acidic residues" evidence="7">
    <location>
        <begin position="1661"/>
        <end position="1670"/>
    </location>
</feature>
<comment type="similarity">
    <text evidence="2">Belongs to the PilY1 family.</text>
</comment>
<dbReference type="Pfam" id="PF05567">
    <property type="entry name" value="T4P_PilY1"/>
    <property type="match status" value="1"/>
</dbReference>
<proteinExistence type="inferred from homology"/>
<organism evidence="10 11">
    <name type="scientific">Candidatus Accumulibacter affinis</name>
    <dbReference type="NCBI Taxonomy" id="2954384"/>
    <lineage>
        <taxon>Bacteria</taxon>
        <taxon>Pseudomonadati</taxon>
        <taxon>Pseudomonadota</taxon>
        <taxon>Betaproteobacteria</taxon>
        <taxon>Candidatus Accumulibacter</taxon>
    </lineage>
</organism>
<evidence type="ECO:0000313" key="11">
    <source>
        <dbReference type="Proteomes" id="UP000706151"/>
    </source>
</evidence>
<feature type="compositionally biased region" description="Polar residues" evidence="7">
    <location>
        <begin position="1650"/>
        <end position="1659"/>
    </location>
</feature>
<evidence type="ECO:0000256" key="3">
    <source>
        <dbReference type="ARBA" id="ARBA00022558"/>
    </source>
</evidence>
<evidence type="ECO:0000256" key="2">
    <source>
        <dbReference type="ARBA" id="ARBA00008387"/>
    </source>
</evidence>
<keyword evidence="5" id="KW-0106">Calcium</keyword>
<feature type="signal peptide" evidence="8">
    <location>
        <begin position="1"/>
        <end position="25"/>
    </location>
</feature>
<protein>
    <recommendedName>
        <fullName evidence="9">PilY1 beta-propeller domain-containing protein</fullName>
    </recommendedName>
</protein>
<dbReference type="SUPFAM" id="SSF50998">
    <property type="entry name" value="Quinoprotein alcohol dehydrogenase-like"/>
    <property type="match status" value="1"/>
</dbReference>
<accession>A0A935TC94</accession>
<sequence>MKAHRLIATARPLLALLAFVSSVQAASTDLATAPLSGASAIQIFPNILFVLDDSGSMDWEYLPDWADPQKDINSKLAIPEVRSRNAGFNGIAYNPAVTYNPPSYFDSAGKANTIDYPSQTNRNRVLDDGYKPTGSTTDLQSAAYYYTTVAGEYCTDRTLRDCLAQDRPDVGGIRKVAAILRWCDSAKAALAAVPETGACRATQTDARYSYPRMPEPQTSQLTITQPGSVSSIKVDGKEILSTVTLSLEPKALAIAIAGAINACSFGLPNGTRCEVVGYRAAVNDEGVTITAPRAFGTATEPELTQVGSITRNEFKRWGANQAPGDVRLTVIIGNAADDKAPTRTDCVASKCSYDEEMTNFANWWAYYRTRMLTMKTASSRSFAKIDETRRVGYMSINNNTSTDFLNVQEFAGAQKKSWYDKLFAAKPGQYTPLRIALAQAGYLYAGKYNKVELNGVTVTDPVQYYCQKNATILSTDGYWNGAEGFKLDGSAVGDQDSSAVRPTVERPQLDGSGRVIKRTVSRMLMTTTPTKKQPMKRTGQTMSEVFPVEISTRIVQSILTSQSELQQDLRKSTSQSVAVEQLQTTLAKQTVSKAQENVSLDGGKTWSDWTNIDDGTSCTRIVGGEVKRRECRINPSSIETTVASCDPIEVYDGKLIQNVATWKSGVTCGAPQETWGAAESSCSRQGDCRYRYDFKGSPVGYNTCTLPNQADSWGRTPPGTTTNGTTTIERICYTDWPYAWSRDETCAPSDVRQCRVVALGDSVWAPDENCVSDGKGGLVWQGQGASKRCSLEWSAFSSKTDSYDTETDACIGSDKVRCRQGNSYRKAVVGICQGRLNKPGYGDIYCLGTLFGEAVPSGEPTVNCEASTSGPDASGVTTSIECAALVGKSEYVAKCDPDLVADERNQYVITQCTTEFATEKIGDQNVVVRDLEGACVEQAPSGCPTNDPALCWQTSCATTPRPSTPNTLADVAQYYFMTDLRTPELKNCAPNGIGDAEKAGVCGPASSNDVNGQHMLTYTLGLGASGLMQYAEGYPKATPGDGSDFASIKWLTNADPERGICSWQASGDCDWPPPASDSQTNIDDLWHAAVNGRGTYYSARDPSALAAGISSALADIGTAKGSLAAVTVTSPNLGSGENALYEVSFEVGVWAGDLAKRTINGDTGEISATVAWSAETQLRKKAPADRKIYTFDSENKTLTPFLWTGGITEEQQAYLSGDHIADLSQFCKSGVTCLTDSNRAAASGENLLNFLRGDSSHEGEVDNLATFYRQRSTKGSQDHRPLGDISGSEAVYVKTPLWNYADPQYVEFKTAQKDRRAVIYVGANDGMLHAFHADADAQAQPPIAGGDEAWAYVPSLVFPTLYQLADKDYPGKHRFFVDGTPVIGDICASNCQNSSAVWKTILVGGLGRGGQGYYALDVTDPATPKALWEFGNDYLGYTYGNPVITKLKNGTWVVIITSGYNNTDGVGRLFILNASTGELLRTIATTAGDTDTPSGLAKITAWANFPDVNNTAERVYGGDVLGNLWRFDINGDIVPDGYDAHLLATLKDANGKAQAITARPELGKVKNHPVVFVGTGKLLGASDFEPISQTEPKFQRQSFYAIKDRLDATEYGNPRSTEVTKDGTAIKAFTAWTIGTGECPQGASFCKAAQGNTDPTATEENPPRKEGKTDEQYAARLAQTRQQAISNAMGPYNDGWYVDLPGDGEQSNTDPSLQRGSIVFTTNRPLEGGGCEPKASSFRYFIDYRTGSAIEGTNGIIGVKIADSLATRAAVVVLTTDKLFGLTRIDKPAIEPAEIPTPPAGEAARRVSWRELVVE</sequence>
<feature type="region of interest" description="Disordered" evidence="7">
    <location>
        <begin position="1646"/>
        <end position="1670"/>
    </location>
</feature>
<keyword evidence="6" id="KW-0281">Fimbrium</keyword>
<name>A0A935TC94_9PROT</name>
<evidence type="ECO:0000256" key="5">
    <source>
        <dbReference type="ARBA" id="ARBA00022837"/>
    </source>
</evidence>
<dbReference type="InterPro" id="IPR008707">
    <property type="entry name" value="B-propeller_PilY1"/>
</dbReference>
<keyword evidence="3" id="KW-1029">Fimbrium biogenesis</keyword>
<keyword evidence="4" id="KW-0479">Metal-binding</keyword>
<comment type="caution">
    <text evidence="10">The sequence shown here is derived from an EMBL/GenBank/DDBJ whole genome shotgun (WGS) entry which is preliminary data.</text>
</comment>
<evidence type="ECO:0000256" key="4">
    <source>
        <dbReference type="ARBA" id="ARBA00022723"/>
    </source>
</evidence>
<evidence type="ECO:0000256" key="6">
    <source>
        <dbReference type="ARBA" id="ARBA00023263"/>
    </source>
</evidence>
<evidence type="ECO:0000256" key="8">
    <source>
        <dbReference type="SAM" id="SignalP"/>
    </source>
</evidence>
<feature type="domain" description="PilY1 beta-propeller" evidence="9">
    <location>
        <begin position="1301"/>
        <end position="1585"/>
    </location>
</feature>
<comment type="subcellular location">
    <subcellularLocation>
        <location evidence="1">Fimbrium</location>
    </subcellularLocation>
</comment>
<evidence type="ECO:0000256" key="7">
    <source>
        <dbReference type="SAM" id="MobiDB-lite"/>
    </source>
</evidence>
<gene>
    <name evidence="10" type="ORF">IPK02_12715</name>
</gene>
<dbReference type="EMBL" id="JADJOT010000009">
    <property type="protein sequence ID" value="MBK7954737.1"/>
    <property type="molecule type" value="Genomic_DNA"/>
</dbReference>
<evidence type="ECO:0000259" key="9">
    <source>
        <dbReference type="Pfam" id="PF05567"/>
    </source>
</evidence>
<dbReference type="Proteomes" id="UP000706151">
    <property type="component" value="Unassembled WGS sequence"/>
</dbReference>
<reference evidence="10 11" key="1">
    <citation type="submission" date="2020-10" db="EMBL/GenBank/DDBJ databases">
        <title>Connecting structure to function with the recovery of over 1000 high-quality activated sludge metagenome-assembled genomes encoding full-length rRNA genes using long-read sequencing.</title>
        <authorList>
            <person name="Singleton C.M."/>
            <person name="Petriglieri F."/>
            <person name="Kristensen J.M."/>
            <person name="Kirkegaard R.H."/>
            <person name="Michaelsen T.Y."/>
            <person name="Andersen M.H."/>
            <person name="Karst S.M."/>
            <person name="Dueholm M.S."/>
            <person name="Nielsen P.H."/>
            <person name="Albertsen M."/>
        </authorList>
    </citation>
    <scope>NUCLEOTIDE SEQUENCE [LARGE SCALE GENOMIC DNA]</scope>
    <source>
        <strain evidence="10">Fred_18-Q3-R57-64_BAT3C.720</strain>
    </source>
</reference>
<dbReference type="GO" id="GO:0009289">
    <property type="term" value="C:pilus"/>
    <property type="evidence" value="ECO:0007669"/>
    <property type="project" value="UniProtKB-SubCell"/>
</dbReference>
<evidence type="ECO:0000256" key="1">
    <source>
        <dbReference type="ARBA" id="ARBA00004561"/>
    </source>
</evidence>
<dbReference type="InterPro" id="IPR011047">
    <property type="entry name" value="Quinoprotein_ADH-like_sf"/>
</dbReference>
<keyword evidence="8" id="KW-0732">Signal</keyword>
<dbReference type="GO" id="GO:0046872">
    <property type="term" value="F:metal ion binding"/>
    <property type="evidence" value="ECO:0007669"/>
    <property type="project" value="UniProtKB-KW"/>
</dbReference>
<feature type="chain" id="PRO_5036842559" description="PilY1 beta-propeller domain-containing protein" evidence="8">
    <location>
        <begin position="26"/>
        <end position="1815"/>
    </location>
</feature>
<evidence type="ECO:0000313" key="10">
    <source>
        <dbReference type="EMBL" id="MBK7954737.1"/>
    </source>
</evidence>